<proteinExistence type="predicted"/>
<evidence type="ECO:0000313" key="1">
    <source>
        <dbReference type="EMBL" id="PAX54875.1"/>
    </source>
</evidence>
<keyword evidence="1" id="KW-0255">Endonuclease</keyword>
<organism evidence="1 2">
    <name type="scientific">Brunnivagina elsteri CCALA 953</name>
    <dbReference type="NCBI Taxonomy" id="987040"/>
    <lineage>
        <taxon>Bacteria</taxon>
        <taxon>Bacillati</taxon>
        <taxon>Cyanobacteriota</taxon>
        <taxon>Cyanophyceae</taxon>
        <taxon>Nostocales</taxon>
        <taxon>Calotrichaceae</taxon>
        <taxon>Brunnivagina</taxon>
    </lineage>
</organism>
<dbReference type="EMBL" id="NTFS01000108">
    <property type="protein sequence ID" value="PAX54875.1"/>
    <property type="molecule type" value="Genomic_DNA"/>
</dbReference>
<dbReference type="RefSeq" id="WP_095721901.1">
    <property type="nucleotide sequence ID" value="NZ_NTFS01000108.1"/>
</dbReference>
<sequence>MTFTDSLYPDNWSEIATSVKLEAGWCCQKCGLKCIAPGEDTSKLTLSQLRTYNLQVHHWNRNPSDNRRENLAALCSSCHLHYHRGGKSNVSPGQLSLW</sequence>
<dbReference type="AlphaFoldDB" id="A0A2A2TJB9"/>
<dbReference type="GO" id="GO:0004519">
    <property type="term" value="F:endonuclease activity"/>
    <property type="evidence" value="ECO:0007669"/>
    <property type="project" value="UniProtKB-KW"/>
</dbReference>
<evidence type="ECO:0000313" key="2">
    <source>
        <dbReference type="Proteomes" id="UP000218238"/>
    </source>
</evidence>
<reference evidence="1 2" key="1">
    <citation type="submission" date="2017-08" db="EMBL/GenBank/DDBJ databases">
        <title>Draft genome sequence of filamentous cyanobacterium Calothrix elsteri CCALA 953.</title>
        <authorList>
            <person name="Gagunashvili A.N."/>
            <person name="Elster J."/>
            <person name="Andresson O.S."/>
        </authorList>
    </citation>
    <scope>NUCLEOTIDE SEQUENCE [LARGE SCALE GENOMIC DNA]</scope>
    <source>
        <strain evidence="1 2">CCALA 953</strain>
    </source>
</reference>
<protein>
    <submittedName>
        <fullName evidence="1">HNH endonuclease</fullName>
    </submittedName>
</protein>
<dbReference type="Proteomes" id="UP000218238">
    <property type="component" value="Unassembled WGS sequence"/>
</dbReference>
<keyword evidence="2" id="KW-1185">Reference proteome</keyword>
<keyword evidence="1" id="KW-0540">Nuclease</keyword>
<keyword evidence="1" id="KW-0378">Hydrolase</keyword>
<dbReference type="OrthoDB" id="161705at2"/>
<gene>
    <name evidence="1" type="ORF">CK510_11855</name>
</gene>
<name>A0A2A2TJB9_9CYAN</name>
<comment type="caution">
    <text evidence="1">The sequence shown here is derived from an EMBL/GenBank/DDBJ whole genome shotgun (WGS) entry which is preliminary data.</text>
</comment>
<accession>A0A2A2TJB9</accession>